<dbReference type="InterPro" id="IPR002524">
    <property type="entry name" value="Cation_efflux"/>
</dbReference>
<protein>
    <submittedName>
        <fullName evidence="10">Uncharacterized protein</fullName>
    </submittedName>
</protein>
<dbReference type="Proteomes" id="UP000196531">
    <property type="component" value="Unassembled WGS sequence"/>
</dbReference>
<accession>A0A1Y5F9S2</accession>
<evidence type="ECO:0000256" key="7">
    <source>
        <dbReference type="SAM" id="Phobius"/>
    </source>
</evidence>
<organism evidence="10 11">
    <name type="scientific">Halobacteriovorax marinus</name>
    <dbReference type="NCBI Taxonomy" id="97084"/>
    <lineage>
        <taxon>Bacteria</taxon>
        <taxon>Pseudomonadati</taxon>
        <taxon>Bdellovibrionota</taxon>
        <taxon>Bacteriovoracia</taxon>
        <taxon>Bacteriovoracales</taxon>
        <taxon>Halobacteriovoraceae</taxon>
        <taxon>Halobacteriovorax</taxon>
    </lineage>
</organism>
<dbReference type="SUPFAM" id="SSF160240">
    <property type="entry name" value="Cation efflux protein cytoplasmic domain-like"/>
    <property type="match status" value="1"/>
</dbReference>
<keyword evidence="3" id="KW-0813">Transport</keyword>
<feature type="transmembrane region" description="Helical" evidence="7">
    <location>
        <begin position="53"/>
        <end position="71"/>
    </location>
</feature>
<feature type="transmembrane region" description="Helical" evidence="7">
    <location>
        <begin position="184"/>
        <end position="202"/>
    </location>
</feature>
<evidence type="ECO:0000313" key="10">
    <source>
        <dbReference type="EMBL" id="OUR97881.1"/>
    </source>
</evidence>
<dbReference type="InterPro" id="IPR058533">
    <property type="entry name" value="Cation_efflux_TM"/>
</dbReference>
<dbReference type="AlphaFoldDB" id="A0A1Y5F9S2"/>
<feature type="transmembrane region" description="Helical" evidence="7">
    <location>
        <begin position="12"/>
        <end position="33"/>
    </location>
</feature>
<dbReference type="Pfam" id="PF01545">
    <property type="entry name" value="Cation_efflux"/>
    <property type="match status" value="1"/>
</dbReference>
<dbReference type="Gene3D" id="3.30.70.1350">
    <property type="entry name" value="Cation efflux protein, cytoplasmic domain"/>
    <property type="match status" value="1"/>
</dbReference>
<evidence type="ECO:0000256" key="5">
    <source>
        <dbReference type="ARBA" id="ARBA00022989"/>
    </source>
</evidence>
<dbReference type="InterPro" id="IPR027469">
    <property type="entry name" value="Cation_efflux_TMD_sf"/>
</dbReference>
<evidence type="ECO:0000256" key="3">
    <source>
        <dbReference type="ARBA" id="ARBA00022448"/>
    </source>
</evidence>
<dbReference type="GO" id="GO:0005886">
    <property type="term" value="C:plasma membrane"/>
    <property type="evidence" value="ECO:0007669"/>
    <property type="project" value="TreeGrafter"/>
</dbReference>
<keyword evidence="4 7" id="KW-0812">Transmembrane</keyword>
<comment type="similarity">
    <text evidence="2">Belongs to the cation diffusion facilitator (CDF) transporter (TC 2.A.4) family.</text>
</comment>
<dbReference type="InterPro" id="IPR027470">
    <property type="entry name" value="Cation_efflux_CTD"/>
</dbReference>
<dbReference type="GO" id="GO:0015341">
    <property type="term" value="F:zinc efflux antiporter activity"/>
    <property type="evidence" value="ECO:0007669"/>
    <property type="project" value="TreeGrafter"/>
</dbReference>
<dbReference type="EMBL" id="MAAO01000005">
    <property type="protein sequence ID" value="OUR97881.1"/>
    <property type="molecule type" value="Genomic_DNA"/>
</dbReference>
<dbReference type="GO" id="GO:0015093">
    <property type="term" value="F:ferrous iron transmembrane transporter activity"/>
    <property type="evidence" value="ECO:0007669"/>
    <property type="project" value="TreeGrafter"/>
</dbReference>
<dbReference type="NCBIfam" id="TIGR01297">
    <property type="entry name" value="CDF"/>
    <property type="match status" value="1"/>
</dbReference>
<dbReference type="SUPFAM" id="SSF161111">
    <property type="entry name" value="Cation efflux protein transmembrane domain-like"/>
    <property type="match status" value="1"/>
</dbReference>
<evidence type="ECO:0000313" key="11">
    <source>
        <dbReference type="Proteomes" id="UP000196531"/>
    </source>
</evidence>
<evidence type="ECO:0000259" key="8">
    <source>
        <dbReference type="Pfam" id="PF01545"/>
    </source>
</evidence>
<feature type="transmembrane region" description="Helical" evidence="7">
    <location>
        <begin position="159"/>
        <end position="178"/>
    </location>
</feature>
<evidence type="ECO:0000256" key="2">
    <source>
        <dbReference type="ARBA" id="ARBA00008114"/>
    </source>
</evidence>
<dbReference type="InterPro" id="IPR050291">
    <property type="entry name" value="CDF_Transporter"/>
</dbReference>
<dbReference type="GO" id="GO:0015086">
    <property type="term" value="F:cadmium ion transmembrane transporter activity"/>
    <property type="evidence" value="ECO:0007669"/>
    <property type="project" value="TreeGrafter"/>
</dbReference>
<sequence length="297" mass="33313">MNNFLAEREAQIRKVLFITMGLNWFVAIIKIAAGVQYSYLSLKSSGIESLFDGGANILALISITLASKPADKGHNFGHHKFETLGSIIIGIVLIFSAVQVSLEWQEVRTGSGEHAVFGIVPLLSIIISMIVSFFVSWYEGKKGRELNSSLLKADADHTFGDFIISFGVLLSIILSYFGFLFPDIIFGGVVCVYLFYLAFKIFKTNIPEMLDASPVVEEPLIKSVENIEFVYDIHRFRARGNMNYMQVDFHLHLEPTLSLIKAHEVGKIVEAKMRELLKEYSNEVDILIHIEPDGTED</sequence>
<feature type="domain" description="Cation efflux protein transmembrane" evidence="8">
    <location>
        <begin position="16"/>
        <end position="210"/>
    </location>
</feature>
<dbReference type="InterPro" id="IPR036837">
    <property type="entry name" value="Cation_efflux_CTD_sf"/>
</dbReference>
<evidence type="ECO:0000256" key="6">
    <source>
        <dbReference type="ARBA" id="ARBA00023136"/>
    </source>
</evidence>
<proteinExistence type="inferred from homology"/>
<gene>
    <name evidence="10" type="ORF">A9Q84_06705</name>
</gene>
<feature type="transmembrane region" description="Helical" evidence="7">
    <location>
        <begin position="114"/>
        <end position="138"/>
    </location>
</feature>
<evidence type="ECO:0000256" key="4">
    <source>
        <dbReference type="ARBA" id="ARBA00022692"/>
    </source>
</evidence>
<evidence type="ECO:0000259" key="9">
    <source>
        <dbReference type="Pfam" id="PF16916"/>
    </source>
</evidence>
<keyword evidence="6 7" id="KW-0472">Membrane</keyword>
<dbReference type="PANTHER" id="PTHR43840:SF15">
    <property type="entry name" value="MITOCHONDRIAL METAL TRANSPORTER 1-RELATED"/>
    <property type="match status" value="1"/>
</dbReference>
<comment type="subcellular location">
    <subcellularLocation>
        <location evidence="1">Membrane</location>
        <topology evidence="1">Multi-pass membrane protein</topology>
    </subcellularLocation>
</comment>
<dbReference type="PANTHER" id="PTHR43840">
    <property type="entry name" value="MITOCHONDRIAL METAL TRANSPORTER 1-RELATED"/>
    <property type="match status" value="1"/>
</dbReference>
<evidence type="ECO:0000256" key="1">
    <source>
        <dbReference type="ARBA" id="ARBA00004141"/>
    </source>
</evidence>
<dbReference type="Gene3D" id="1.20.1510.10">
    <property type="entry name" value="Cation efflux protein transmembrane domain"/>
    <property type="match status" value="1"/>
</dbReference>
<feature type="transmembrane region" description="Helical" evidence="7">
    <location>
        <begin position="83"/>
        <end position="102"/>
    </location>
</feature>
<dbReference type="Pfam" id="PF16916">
    <property type="entry name" value="ZT_dimer"/>
    <property type="match status" value="1"/>
</dbReference>
<keyword evidence="5 7" id="KW-1133">Transmembrane helix</keyword>
<dbReference type="GO" id="GO:0006882">
    <property type="term" value="P:intracellular zinc ion homeostasis"/>
    <property type="evidence" value="ECO:0007669"/>
    <property type="project" value="TreeGrafter"/>
</dbReference>
<feature type="domain" description="Cation efflux protein cytoplasmic" evidence="9">
    <location>
        <begin position="218"/>
        <end position="292"/>
    </location>
</feature>
<reference evidence="11" key="1">
    <citation type="journal article" date="2017" name="Proc. Natl. Acad. Sci. U.S.A.">
        <title>Simulation of Deepwater Horizon oil plume reveals substrate specialization within a complex community of hydrocarbon-degraders.</title>
        <authorList>
            <person name="Hu P."/>
            <person name="Dubinsky E.A."/>
            <person name="Probst A.J."/>
            <person name="Wang J."/>
            <person name="Sieber C.M.K."/>
            <person name="Tom L.M."/>
            <person name="Gardinali P."/>
            <person name="Banfield J.F."/>
            <person name="Atlas R.M."/>
            <person name="Andersen G.L."/>
        </authorList>
    </citation>
    <scope>NUCLEOTIDE SEQUENCE [LARGE SCALE GENOMIC DNA]</scope>
</reference>
<name>A0A1Y5F9S2_9BACT</name>
<comment type="caution">
    <text evidence="10">The sequence shown here is derived from an EMBL/GenBank/DDBJ whole genome shotgun (WGS) entry which is preliminary data.</text>
</comment>